<gene>
    <name evidence="2" type="ORF">O181_095165</name>
</gene>
<feature type="domain" description="Integrase zinc-binding" evidence="1">
    <location>
        <begin position="132"/>
        <end position="188"/>
    </location>
</feature>
<dbReference type="InterPro" id="IPR050951">
    <property type="entry name" value="Retrovirus_Pol_polyprotein"/>
</dbReference>
<evidence type="ECO:0000259" key="1">
    <source>
        <dbReference type="Pfam" id="PF17921"/>
    </source>
</evidence>
<evidence type="ECO:0000313" key="2">
    <source>
        <dbReference type="EMBL" id="MBW0555450.1"/>
    </source>
</evidence>
<dbReference type="PANTHER" id="PTHR37984">
    <property type="entry name" value="PROTEIN CBG26694"/>
    <property type="match status" value="1"/>
</dbReference>
<dbReference type="EMBL" id="AVOT02062424">
    <property type="protein sequence ID" value="MBW0555450.1"/>
    <property type="molecule type" value="Genomic_DNA"/>
</dbReference>
<dbReference type="Pfam" id="PF17921">
    <property type="entry name" value="Integrase_H2C2"/>
    <property type="match status" value="1"/>
</dbReference>
<accession>A0A9Q3J3B6</accession>
<dbReference type="Proteomes" id="UP000765509">
    <property type="component" value="Unassembled WGS sequence"/>
</dbReference>
<organism evidence="2 3">
    <name type="scientific">Austropuccinia psidii MF-1</name>
    <dbReference type="NCBI Taxonomy" id="1389203"/>
    <lineage>
        <taxon>Eukaryota</taxon>
        <taxon>Fungi</taxon>
        <taxon>Dikarya</taxon>
        <taxon>Basidiomycota</taxon>
        <taxon>Pucciniomycotina</taxon>
        <taxon>Pucciniomycetes</taxon>
        <taxon>Pucciniales</taxon>
        <taxon>Sphaerophragmiaceae</taxon>
        <taxon>Austropuccinia</taxon>
    </lineage>
</organism>
<dbReference type="AlphaFoldDB" id="A0A9Q3J3B6"/>
<reference evidence="2" key="1">
    <citation type="submission" date="2021-03" db="EMBL/GenBank/DDBJ databases">
        <title>Draft genome sequence of rust myrtle Austropuccinia psidii MF-1, a brazilian biotype.</title>
        <authorList>
            <person name="Quecine M.C."/>
            <person name="Pachon D.M.R."/>
            <person name="Bonatelli M.L."/>
            <person name="Correr F.H."/>
            <person name="Franceschini L.M."/>
            <person name="Leite T.F."/>
            <person name="Margarido G.R.A."/>
            <person name="Almeida C.A."/>
            <person name="Ferrarezi J.A."/>
            <person name="Labate C.A."/>
        </authorList>
    </citation>
    <scope>NUCLEOTIDE SEQUENCE</scope>
    <source>
        <strain evidence="2">MF-1</strain>
    </source>
</reference>
<evidence type="ECO:0000313" key="3">
    <source>
        <dbReference type="Proteomes" id="UP000765509"/>
    </source>
</evidence>
<sequence>MSSKVFTCHQACWVEFHFSITNRPPFTATLPDALSRQENVYTERGEDFISKNSMNYQKIIKQDEIQGPTFFAVKVESFSSLIDSIKKALWQDSQNRSILQQLGKGKSVQDYSLDSSSHHFLFNNQVMVPNDPTIQLSILQKRHDSPLAGHPGQEKTLKLVEQDFHQSGMTQFIKNYFSTCQLCSRNKNIHQKKF</sequence>
<dbReference type="InterPro" id="IPR041588">
    <property type="entry name" value="Integrase_H2C2"/>
</dbReference>
<keyword evidence="3" id="KW-1185">Reference proteome</keyword>
<proteinExistence type="predicted"/>
<dbReference type="OrthoDB" id="2505288at2759"/>
<dbReference type="Gene3D" id="1.10.340.70">
    <property type="match status" value="1"/>
</dbReference>
<comment type="caution">
    <text evidence="2">The sequence shown here is derived from an EMBL/GenBank/DDBJ whole genome shotgun (WGS) entry which is preliminary data.</text>
</comment>
<protein>
    <recommendedName>
        <fullName evidence="1">Integrase zinc-binding domain-containing protein</fullName>
    </recommendedName>
</protein>
<dbReference type="PANTHER" id="PTHR37984:SF5">
    <property type="entry name" value="PROTEIN NYNRIN-LIKE"/>
    <property type="match status" value="1"/>
</dbReference>
<name>A0A9Q3J3B6_9BASI</name>